<feature type="domain" description="Rieske" evidence="6">
    <location>
        <begin position="8"/>
        <end position="110"/>
    </location>
</feature>
<dbReference type="SUPFAM" id="SSF55961">
    <property type="entry name" value="Bet v1-like"/>
    <property type="match status" value="1"/>
</dbReference>
<dbReference type="GO" id="GO:0032259">
    <property type="term" value="P:methylation"/>
    <property type="evidence" value="ECO:0007669"/>
    <property type="project" value="UniProtKB-KW"/>
</dbReference>
<dbReference type="PANTHER" id="PTHR21266">
    <property type="entry name" value="IRON-SULFUR DOMAIN CONTAINING PROTEIN"/>
    <property type="match status" value="1"/>
</dbReference>
<protein>
    <submittedName>
        <fullName evidence="7">Vanillate O-demethylase monooxygenase subunit</fullName>
        <ecNumber evidence="7">1.14.13.82</ecNumber>
    </submittedName>
</protein>
<keyword evidence="5" id="KW-0411">Iron-sulfur</keyword>
<dbReference type="GO" id="GO:0008168">
    <property type="term" value="F:methyltransferase activity"/>
    <property type="evidence" value="ECO:0007669"/>
    <property type="project" value="UniProtKB-KW"/>
</dbReference>
<reference evidence="7 8" key="1">
    <citation type="submission" date="2020-08" db="EMBL/GenBank/DDBJ databases">
        <title>Genomic Encyclopedia of Type Strains, Phase IV (KMG-IV): sequencing the most valuable type-strain genomes for metagenomic binning, comparative biology and taxonomic classification.</title>
        <authorList>
            <person name="Goeker M."/>
        </authorList>
    </citation>
    <scope>NUCLEOTIDE SEQUENCE [LARGE SCALE GENOMIC DNA]</scope>
    <source>
        <strain evidence="7 8">DSM 26189</strain>
    </source>
</reference>
<dbReference type="AlphaFoldDB" id="A0A7W6FQS4"/>
<evidence type="ECO:0000256" key="5">
    <source>
        <dbReference type="ARBA" id="ARBA00023014"/>
    </source>
</evidence>
<dbReference type="Gene3D" id="2.102.10.10">
    <property type="entry name" value="Rieske [2Fe-2S] iron-sulphur domain"/>
    <property type="match status" value="1"/>
</dbReference>
<keyword evidence="1" id="KW-0001">2Fe-2S</keyword>
<dbReference type="InterPro" id="IPR036922">
    <property type="entry name" value="Rieske_2Fe-2S_sf"/>
</dbReference>
<dbReference type="EMBL" id="JACIDT010000009">
    <property type="protein sequence ID" value="MBB3926982.1"/>
    <property type="molecule type" value="Genomic_DNA"/>
</dbReference>
<dbReference type="Pfam" id="PF19112">
    <property type="entry name" value="VanA_C"/>
    <property type="match status" value="1"/>
</dbReference>
<dbReference type="EC" id="1.14.13.82" evidence="7"/>
<keyword evidence="7" id="KW-0808">Transferase</keyword>
<keyword evidence="2" id="KW-0479">Metal-binding</keyword>
<dbReference type="GO" id="GO:0046872">
    <property type="term" value="F:metal ion binding"/>
    <property type="evidence" value="ECO:0007669"/>
    <property type="project" value="UniProtKB-KW"/>
</dbReference>
<evidence type="ECO:0000256" key="4">
    <source>
        <dbReference type="ARBA" id="ARBA00023004"/>
    </source>
</evidence>
<keyword evidence="3 7" id="KW-0560">Oxidoreductase</keyword>
<evidence type="ECO:0000313" key="7">
    <source>
        <dbReference type="EMBL" id="MBB3926982.1"/>
    </source>
</evidence>
<evidence type="ECO:0000256" key="3">
    <source>
        <dbReference type="ARBA" id="ARBA00023002"/>
    </source>
</evidence>
<gene>
    <name evidence="7" type="ORF">GGR43_002705</name>
</gene>
<name>A0A7W6FQS4_9SPHN</name>
<dbReference type="RefSeq" id="WP_188072491.1">
    <property type="nucleotide sequence ID" value="NZ_BSPS01000084.1"/>
</dbReference>
<accession>A0A7W6FQS4</accession>
<dbReference type="GO" id="GO:0051537">
    <property type="term" value="F:2 iron, 2 sulfur cluster binding"/>
    <property type="evidence" value="ECO:0007669"/>
    <property type="project" value="UniProtKB-KW"/>
</dbReference>
<dbReference type="InterPro" id="IPR050584">
    <property type="entry name" value="Cholesterol_7-desaturase"/>
</dbReference>
<dbReference type="SUPFAM" id="SSF50022">
    <property type="entry name" value="ISP domain"/>
    <property type="match status" value="1"/>
</dbReference>
<keyword evidence="4" id="KW-0408">Iron</keyword>
<proteinExistence type="predicted"/>
<dbReference type="InterPro" id="IPR044043">
    <property type="entry name" value="VanA_C_cat"/>
</dbReference>
<dbReference type="PANTHER" id="PTHR21266:SF60">
    <property type="entry name" value="3-KETOSTEROID-9-ALPHA-MONOOXYGENASE, OXYGENASE COMPONENT"/>
    <property type="match status" value="1"/>
</dbReference>
<organism evidence="7 8">
    <name type="scientific">Sphingobium jiangsuense</name>
    <dbReference type="NCBI Taxonomy" id="870476"/>
    <lineage>
        <taxon>Bacteria</taxon>
        <taxon>Pseudomonadati</taxon>
        <taxon>Pseudomonadota</taxon>
        <taxon>Alphaproteobacteria</taxon>
        <taxon>Sphingomonadales</taxon>
        <taxon>Sphingomonadaceae</taxon>
        <taxon>Sphingobium</taxon>
    </lineage>
</organism>
<dbReference type="Pfam" id="PF00355">
    <property type="entry name" value="Rieske"/>
    <property type="match status" value="1"/>
</dbReference>
<keyword evidence="7" id="KW-0489">Methyltransferase</keyword>
<evidence type="ECO:0000259" key="6">
    <source>
        <dbReference type="PROSITE" id="PS51296"/>
    </source>
</evidence>
<keyword evidence="8" id="KW-1185">Reference proteome</keyword>
<keyword evidence="7" id="KW-0503">Monooxygenase</keyword>
<dbReference type="Gene3D" id="3.90.380.10">
    <property type="entry name" value="Naphthalene 1,2-dioxygenase Alpha Subunit, Chain A, domain 1"/>
    <property type="match status" value="1"/>
</dbReference>
<dbReference type="PROSITE" id="PS51296">
    <property type="entry name" value="RIESKE"/>
    <property type="match status" value="1"/>
</dbReference>
<evidence type="ECO:0000313" key="8">
    <source>
        <dbReference type="Proteomes" id="UP000571950"/>
    </source>
</evidence>
<evidence type="ECO:0000256" key="1">
    <source>
        <dbReference type="ARBA" id="ARBA00022714"/>
    </source>
</evidence>
<dbReference type="GO" id="GO:0018489">
    <property type="term" value="F:vanillate monooxygenase activity"/>
    <property type="evidence" value="ECO:0007669"/>
    <property type="project" value="UniProtKB-EC"/>
</dbReference>
<evidence type="ECO:0000256" key="2">
    <source>
        <dbReference type="ARBA" id="ARBA00022723"/>
    </source>
</evidence>
<sequence>MPFLFDAWYVAGWSETLGETPVRITILGEPVAIYRAEDGRAIALGDICPHRFASLSQGKVFGDTIRCPYHGLRFDPAGKCVHNPHGDGTVPPGALVKSYPVVERHHALWIWPGDPERADPALIPDFSVYDRPDIVSSRDYLHVGANYELINDNLLDLSHAAFLHPFLAPESFAARSRTRVEQEGRTVYSYLWNDDEEITPLFRLVWDKAAGRGDMRSHMRWTAPSNLLLDVGVTDVGGDPADGPWLPSAHLLTPETETSTHYFWMVGRNRQPENEELGRIIHGGIKQAFETEDEPMIAQVAANMAGRDFWSMRPAILVGDGAAVRARRLLARLIREEAGGIPQPPESVAPEPLRVTS</sequence>
<comment type="caution">
    <text evidence="7">The sequence shown here is derived from an EMBL/GenBank/DDBJ whole genome shotgun (WGS) entry which is preliminary data.</text>
</comment>
<dbReference type="InterPro" id="IPR017941">
    <property type="entry name" value="Rieske_2Fe-2S"/>
</dbReference>
<dbReference type="Proteomes" id="UP000571950">
    <property type="component" value="Unassembled WGS sequence"/>
</dbReference>